<comment type="caution">
    <text evidence="1">The sequence shown here is derived from an EMBL/GenBank/DDBJ whole genome shotgun (WGS) entry which is preliminary data.</text>
</comment>
<evidence type="ECO:0000313" key="2">
    <source>
        <dbReference type="Proteomes" id="UP001151532"/>
    </source>
</evidence>
<dbReference type="AlphaFoldDB" id="A0A9Q0UBK1"/>
<dbReference type="EMBL" id="JAPFFK010000013">
    <property type="protein sequence ID" value="KAJ6727029.1"/>
    <property type="molecule type" value="Genomic_DNA"/>
</dbReference>
<proteinExistence type="predicted"/>
<reference evidence="1" key="1">
    <citation type="submission" date="2022-11" db="EMBL/GenBank/DDBJ databases">
        <authorList>
            <person name="Hyden B.L."/>
            <person name="Feng K."/>
            <person name="Yates T."/>
            <person name="Jawdy S."/>
            <person name="Smart L.B."/>
            <person name="Muchero W."/>
        </authorList>
    </citation>
    <scope>NUCLEOTIDE SEQUENCE</scope>
    <source>
        <tissue evidence="1">Shoot tip</tissue>
    </source>
</reference>
<protein>
    <submittedName>
        <fullName evidence="1">Uncharacterized protein</fullName>
    </submittedName>
</protein>
<organism evidence="1 2">
    <name type="scientific">Salix purpurea</name>
    <name type="common">Purple osier willow</name>
    <dbReference type="NCBI Taxonomy" id="77065"/>
    <lineage>
        <taxon>Eukaryota</taxon>
        <taxon>Viridiplantae</taxon>
        <taxon>Streptophyta</taxon>
        <taxon>Embryophyta</taxon>
        <taxon>Tracheophyta</taxon>
        <taxon>Spermatophyta</taxon>
        <taxon>Magnoliopsida</taxon>
        <taxon>eudicotyledons</taxon>
        <taxon>Gunneridae</taxon>
        <taxon>Pentapetalae</taxon>
        <taxon>rosids</taxon>
        <taxon>fabids</taxon>
        <taxon>Malpighiales</taxon>
        <taxon>Salicaceae</taxon>
        <taxon>Saliceae</taxon>
        <taxon>Salix</taxon>
    </lineage>
</organism>
<reference evidence="1" key="2">
    <citation type="journal article" date="2023" name="Int. J. Mol. Sci.">
        <title>De Novo Assembly and Annotation of 11 Diverse Shrub Willow (Salix) Genomes Reveals Novel Gene Organization in Sex-Linked Regions.</title>
        <authorList>
            <person name="Hyden B."/>
            <person name="Feng K."/>
            <person name="Yates T.B."/>
            <person name="Jawdy S."/>
            <person name="Cereghino C."/>
            <person name="Smart L.B."/>
            <person name="Muchero W."/>
        </authorList>
    </citation>
    <scope>NUCLEOTIDE SEQUENCE</scope>
    <source>
        <tissue evidence="1">Shoot tip</tissue>
    </source>
</reference>
<dbReference type="Proteomes" id="UP001151532">
    <property type="component" value="Chromosome 8"/>
</dbReference>
<accession>A0A9Q0UBK1</accession>
<gene>
    <name evidence="1" type="ORF">OIU79_005047</name>
</gene>
<keyword evidence="2" id="KW-1185">Reference proteome</keyword>
<name>A0A9Q0UBK1_SALPP</name>
<sequence length="32" mass="3608">MFSIFCQSLTEVVSNHVPNSNRQVNTDTSQHS</sequence>
<evidence type="ECO:0000313" key="1">
    <source>
        <dbReference type="EMBL" id="KAJ6727029.1"/>
    </source>
</evidence>